<dbReference type="PANTHER" id="PTHR46401">
    <property type="entry name" value="GLYCOSYLTRANSFERASE WBBK-RELATED"/>
    <property type="match status" value="1"/>
</dbReference>
<dbReference type="PANTHER" id="PTHR46401:SF2">
    <property type="entry name" value="GLYCOSYLTRANSFERASE WBBK-RELATED"/>
    <property type="match status" value="1"/>
</dbReference>
<dbReference type="Gene3D" id="3.40.50.2000">
    <property type="entry name" value="Glycogen Phosphorylase B"/>
    <property type="match status" value="2"/>
</dbReference>
<proteinExistence type="predicted"/>
<dbReference type="Proteomes" id="UP000664034">
    <property type="component" value="Unassembled WGS sequence"/>
</dbReference>
<evidence type="ECO:0000259" key="3">
    <source>
        <dbReference type="Pfam" id="PF13439"/>
    </source>
</evidence>
<accession>A0A939GAT7</accession>
<keyword evidence="5" id="KW-1185">Reference proteome</keyword>
<dbReference type="GO" id="GO:0016757">
    <property type="term" value="F:glycosyltransferase activity"/>
    <property type="evidence" value="ECO:0007669"/>
    <property type="project" value="InterPro"/>
</dbReference>
<dbReference type="EMBL" id="JAFMYV010000001">
    <property type="protein sequence ID" value="MBO0934966.1"/>
    <property type="molecule type" value="Genomic_DNA"/>
</dbReference>
<dbReference type="InterPro" id="IPR028098">
    <property type="entry name" value="Glyco_trans_4-like_N"/>
</dbReference>
<evidence type="ECO:0000259" key="2">
    <source>
        <dbReference type="Pfam" id="PF00534"/>
    </source>
</evidence>
<sequence>MKLLYLFRKQQSGYSIEGLFTQLAVAMRKSRSYTVDEAFAPSMTLSLACLYKNLRFAGNQQADVYHITGDVHYLMLALPPACTLLTIHDCVSLSRQRMAGNPVKFRLLWLLYYYLPMHRARYITTVSEKSRQELEHYMGKALADKVRVIPNHYNPCFAASPKVFNDRKPTILHIGTAPHKNLSRLVEALAGICCHLVIVGQLSPEQRQQLDLSGLDYRQKERLSEADMLAEYVACDLVAFASTYEGFGMPIIEANAVGRPVLTSAILPLQEVAGPVACLVDPYSVAAIRVGLVRIITDETYRNQLIKAGYENARQYTIAQVVTQYQAIYQDIIH</sequence>
<name>A0A939GAT7_9BACT</name>
<protein>
    <submittedName>
        <fullName evidence="4">Glycosyltransferase family 4 protein</fullName>
    </submittedName>
</protein>
<dbReference type="Pfam" id="PF00534">
    <property type="entry name" value="Glycos_transf_1"/>
    <property type="match status" value="1"/>
</dbReference>
<comment type="caution">
    <text evidence="4">The sequence shown here is derived from an EMBL/GenBank/DDBJ whole genome shotgun (WGS) entry which is preliminary data.</text>
</comment>
<evidence type="ECO:0000313" key="4">
    <source>
        <dbReference type="EMBL" id="MBO0934966.1"/>
    </source>
</evidence>
<dbReference type="CDD" id="cd03809">
    <property type="entry name" value="GT4_MtfB-like"/>
    <property type="match status" value="1"/>
</dbReference>
<evidence type="ECO:0000256" key="1">
    <source>
        <dbReference type="ARBA" id="ARBA00022679"/>
    </source>
</evidence>
<dbReference type="Pfam" id="PF13439">
    <property type="entry name" value="Glyco_transf_4"/>
    <property type="match status" value="1"/>
</dbReference>
<dbReference type="RefSeq" id="WP_207362542.1">
    <property type="nucleotide sequence ID" value="NZ_JAFMYV010000001.1"/>
</dbReference>
<feature type="domain" description="Glycosyl transferase family 1" evidence="2">
    <location>
        <begin position="163"/>
        <end position="311"/>
    </location>
</feature>
<feature type="domain" description="Glycosyltransferase subfamily 4-like N-terminal" evidence="3">
    <location>
        <begin position="41"/>
        <end position="152"/>
    </location>
</feature>
<dbReference type="AlphaFoldDB" id="A0A939GAT7"/>
<organism evidence="4 5">
    <name type="scientific">Fibrella rubiginis</name>
    <dbReference type="NCBI Taxonomy" id="2817060"/>
    <lineage>
        <taxon>Bacteria</taxon>
        <taxon>Pseudomonadati</taxon>
        <taxon>Bacteroidota</taxon>
        <taxon>Cytophagia</taxon>
        <taxon>Cytophagales</taxon>
        <taxon>Spirosomataceae</taxon>
        <taxon>Fibrella</taxon>
    </lineage>
</organism>
<reference evidence="4" key="1">
    <citation type="submission" date="2021-03" db="EMBL/GenBank/DDBJ databases">
        <title>Fibrella sp. HMF5335 genome sequencing and assembly.</title>
        <authorList>
            <person name="Kang H."/>
            <person name="Kim H."/>
            <person name="Bae S."/>
            <person name="Joh K."/>
        </authorList>
    </citation>
    <scope>NUCLEOTIDE SEQUENCE</scope>
    <source>
        <strain evidence="4">HMF5335</strain>
    </source>
</reference>
<keyword evidence="1" id="KW-0808">Transferase</keyword>
<dbReference type="SUPFAM" id="SSF53756">
    <property type="entry name" value="UDP-Glycosyltransferase/glycogen phosphorylase"/>
    <property type="match status" value="1"/>
</dbReference>
<dbReference type="InterPro" id="IPR001296">
    <property type="entry name" value="Glyco_trans_1"/>
</dbReference>
<gene>
    <name evidence="4" type="ORF">J2I47_00260</name>
</gene>
<dbReference type="GO" id="GO:0009103">
    <property type="term" value="P:lipopolysaccharide biosynthetic process"/>
    <property type="evidence" value="ECO:0007669"/>
    <property type="project" value="TreeGrafter"/>
</dbReference>
<evidence type="ECO:0000313" key="5">
    <source>
        <dbReference type="Proteomes" id="UP000664034"/>
    </source>
</evidence>